<comment type="subcellular location">
    <subcellularLocation>
        <location evidence="6">Cytoplasm</location>
    </subcellularLocation>
</comment>
<dbReference type="EC" id="2.7.4.3" evidence="6"/>
<dbReference type="PRINTS" id="PR00094">
    <property type="entry name" value="ADENYLTKNASE"/>
</dbReference>
<gene>
    <name evidence="8" type="ORF">CKA38_01040</name>
</gene>
<evidence type="ECO:0000256" key="5">
    <source>
        <dbReference type="RuleBase" id="RU003330"/>
    </source>
</evidence>
<reference evidence="8 9" key="1">
    <citation type="journal article" date="2018" name="Syst. Appl. Microbiol.">
        <title>Ereboglobus luteus gen. nov. sp. nov. from cockroach guts, and new insights into the oxygen relationship of the genera Opitutus and Didymococcus (Verrucomicrobia: Opitutaceae).</title>
        <authorList>
            <person name="Tegtmeier D."/>
            <person name="Belitz A."/>
            <person name="Radek R."/>
            <person name="Heimerl T."/>
            <person name="Brune A."/>
        </authorList>
    </citation>
    <scope>NUCLEOTIDE SEQUENCE [LARGE SCALE GENOMIC DNA]</scope>
    <source>
        <strain evidence="8 9">Ho45</strain>
    </source>
</reference>
<comment type="similarity">
    <text evidence="5">Belongs to the adenylate kinase family.</text>
</comment>
<dbReference type="InterPro" id="IPR033690">
    <property type="entry name" value="Adenylat_kinase_CS"/>
</dbReference>
<accession>A0A2U8DZL3</accession>
<dbReference type="PANTHER" id="PTHR23359">
    <property type="entry name" value="NUCLEOTIDE KINASE"/>
    <property type="match status" value="1"/>
</dbReference>
<dbReference type="Pfam" id="PF00406">
    <property type="entry name" value="ADK"/>
    <property type="match status" value="1"/>
</dbReference>
<dbReference type="PROSITE" id="PS00113">
    <property type="entry name" value="ADENYLATE_KINASE"/>
    <property type="match status" value="1"/>
</dbReference>
<dbReference type="InterPro" id="IPR027417">
    <property type="entry name" value="P-loop_NTPase"/>
</dbReference>
<dbReference type="KEGG" id="elut:CKA38_01040"/>
<dbReference type="Gene3D" id="3.40.50.300">
    <property type="entry name" value="P-loop containing nucleotide triphosphate hydrolases"/>
    <property type="match status" value="1"/>
</dbReference>
<dbReference type="SUPFAM" id="SSF52540">
    <property type="entry name" value="P-loop containing nucleoside triphosphate hydrolases"/>
    <property type="match status" value="1"/>
</dbReference>
<keyword evidence="6" id="KW-0067">ATP-binding</keyword>
<keyword evidence="2" id="KW-0545">Nucleotide biosynthesis</keyword>
<comment type="subunit">
    <text evidence="6">Monomer.</text>
</comment>
<keyword evidence="3 6" id="KW-0547">Nucleotide-binding</keyword>
<name>A0A2U8DZL3_9BACT</name>
<evidence type="ECO:0000256" key="2">
    <source>
        <dbReference type="ARBA" id="ARBA00022727"/>
    </source>
</evidence>
<dbReference type="Proteomes" id="UP000244896">
    <property type="component" value="Chromosome"/>
</dbReference>
<evidence type="ECO:0000313" key="8">
    <source>
        <dbReference type="EMBL" id="AWI08036.1"/>
    </source>
</evidence>
<feature type="region of interest" description="Disordered" evidence="7">
    <location>
        <begin position="1"/>
        <end position="28"/>
    </location>
</feature>
<evidence type="ECO:0000313" key="9">
    <source>
        <dbReference type="Proteomes" id="UP000244896"/>
    </source>
</evidence>
<dbReference type="InterPro" id="IPR000850">
    <property type="entry name" value="Adenylat/UMP-CMP_kin"/>
</dbReference>
<keyword evidence="4 5" id="KW-0418">Kinase</keyword>
<keyword evidence="9" id="KW-1185">Reference proteome</keyword>
<organism evidence="8 9">
    <name type="scientific">Ereboglobus luteus</name>
    <dbReference type="NCBI Taxonomy" id="1796921"/>
    <lineage>
        <taxon>Bacteria</taxon>
        <taxon>Pseudomonadati</taxon>
        <taxon>Verrucomicrobiota</taxon>
        <taxon>Opitutia</taxon>
        <taxon>Opitutales</taxon>
        <taxon>Opitutaceae</taxon>
        <taxon>Ereboglobus</taxon>
    </lineage>
</organism>
<dbReference type="GO" id="GO:0004017">
    <property type="term" value="F:AMP kinase activity"/>
    <property type="evidence" value="ECO:0007669"/>
    <property type="project" value="UniProtKB-EC"/>
</dbReference>
<evidence type="ECO:0000256" key="4">
    <source>
        <dbReference type="ARBA" id="ARBA00022777"/>
    </source>
</evidence>
<evidence type="ECO:0000256" key="1">
    <source>
        <dbReference type="ARBA" id="ARBA00022679"/>
    </source>
</evidence>
<evidence type="ECO:0000256" key="3">
    <source>
        <dbReference type="ARBA" id="ARBA00022741"/>
    </source>
</evidence>
<dbReference type="EMBL" id="CP023004">
    <property type="protein sequence ID" value="AWI08036.1"/>
    <property type="molecule type" value="Genomic_DNA"/>
</dbReference>
<comment type="catalytic activity">
    <reaction evidence="6">
        <text>AMP + ATP = 2 ADP</text>
        <dbReference type="Rhea" id="RHEA:12973"/>
        <dbReference type="ChEBI" id="CHEBI:30616"/>
        <dbReference type="ChEBI" id="CHEBI:456215"/>
        <dbReference type="ChEBI" id="CHEBI:456216"/>
        <dbReference type="EC" id="2.7.4.3"/>
    </reaction>
</comment>
<dbReference type="AlphaFoldDB" id="A0A2U8DZL3"/>
<feature type="compositionally biased region" description="Polar residues" evidence="7">
    <location>
        <begin position="1"/>
        <end position="11"/>
    </location>
</feature>
<dbReference type="OrthoDB" id="9805030at2"/>
<feature type="compositionally biased region" description="Low complexity" evidence="7">
    <location>
        <begin position="17"/>
        <end position="28"/>
    </location>
</feature>
<dbReference type="GO" id="GO:0005524">
    <property type="term" value="F:ATP binding"/>
    <property type="evidence" value="ECO:0007669"/>
    <property type="project" value="UniProtKB-KW"/>
</dbReference>
<protein>
    <recommendedName>
        <fullName evidence="6">Adenylate kinase</fullName>
        <ecNumber evidence="6">2.7.4.3</ecNumber>
    </recommendedName>
</protein>
<evidence type="ECO:0000256" key="6">
    <source>
        <dbReference type="RuleBase" id="RU003331"/>
    </source>
</evidence>
<dbReference type="CDD" id="cd01428">
    <property type="entry name" value="ADK"/>
    <property type="match status" value="1"/>
</dbReference>
<dbReference type="GO" id="GO:0005737">
    <property type="term" value="C:cytoplasm"/>
    <property type="evidence" value="ECO:0007669"/>
    <property type="project" value="UniProtKB-SubCell"/>
</dbReference>
<proteinExistence type="inferred from homology"/>
<sequence length="414" mass="47220">MKPVPDQNNTDAGGKKNAAATAPRANTTNDLEIKDAQIIFDAVWNDLEHERGRENLRFPKELLLLGGAPGSGKGTHANFIQKTRGFTCEPIVMSSLLASPEARRIKESGNMVGDREVVGLLMRELLKPEYADGVILDGFPRTQVQVECMKMLVAKMDQLRAEFFDTPLHAHFRKPTIHIMVLFVDEKTSVERQLQRGREILQHNEEVRRTGIGELLEERSTDFDVPLARHRYRVFKEQTWAALQSLKENFNYHFVISEGSIAEVDEKILAELRYQSSLELDPRTYDRVRTLPLASDIIVHARQDLVKRLDSYETEHAGLFERVVSFIEKKLMPIVIRHAISGRADINSEDPLFDDPLALAMLIDTFSERGYHAVVDLRRIEVPESVDLATGIIKNRVKKVHHIHVHFQGAELRR</sequence>
<keyword evidence="1 5" id="KW-0808">Transferase</keyword>
<dbReference type="RefSeq" id="WP_108823844.1">
    <property type="nucleotide sequence ID" value="NZ_CP023004.1"/>
</dbReference>
<evidence type="ECO:0000256" key="7">
    <source>
        <dbReference type="SAM" id="MobiDB-lite"/>
    </source>
</evidence>